<dbReference type="GO" id="GO:0008360">
    <property type="term" value="P:regulation of cell shape"/>
    <property type="evidence" value="ECO:0007669"/>
    <property type="project" value="UniProtKB-KW"/>
</dbReference>
<dbReference type="InterPro" id="IPR042175">
    <property type="entry name" value="Cell/Rod_MreC_2"/>
</dbReference>
<dbReference type="AlphaFoldDB" id="A0A437UKG2"/>
<evidence type="ECO:0000256" key="1">
    <source>
        <dbReference type="ARBA" id="ARBA00009369"/>
    </source>
</evidence>
<feature type="coiled-coil region" evidence="6">
    <location>
        <begin position="72"/>
        <end position="106"/>
    </location>
</feature>
<dbReference type="GO" id="GO:0005886">
    <property type="term" value="C:plasma membrane"/>
    <property type="evidence" value="ECO:0007669"/>
    <property type="project" value="TreeGrafter"/>
</dbReference>
<evidence type="ECO:0000256" key="2">
    <source>
        <dbReference type="ARBA" id="ARBA00013855"/>
    </source>
</evidence>
<dbReference type="InterPro" id="IPR042177">
    <property type="entry name" value="Cell/Rod_1"/>
</dbReference>
<dbReference type="NCBIfam" id="TIGR00219">
    <property type="entry name" value="mreC"/>
    <property type="match status" value="1"/>
</dbReference>
<keyword evidence="3 5" id="KW-0133">Cell shape</keyword>
<accession>A0A437UKG2</accession>
<evidence type="ECO:0000259" key="7">
    <source>
        <dbReference type="Pfam" id="PF04085"/>
    </source>
</evidence>
<evidence type="ECO:0000256" key="6">
    <source>
        <dbReference type="SAM" id="Coils"/>
    </source>
</evidence>
<dbReference type="Pfam" id="PF04085">
    <property type="entry name" value="MreC"/>
    <property type="match status" value="1"/>
</dbReference>
<organism evidence="8 9">
    <name type="scientific">Enterococcus avium</name>
    <name type="common">Streptococcus avium</name>
    <dbReference type="NCBI Taxonomy" id="33945"/>
    <lineage>
        <taxon>Bacteria</taxon>
        <taxon>Bacillati</taxon>
        <taxon>Bacillota</taxon>
        <taxon>Bacilli</taxon>
        <taxon>Lactobacillales</taxon>
        <taxon>Enterococcaceae</taxon>
        <taxon>Enterococcus</taxon>
    </lineage>
</organism>
<evidence type="ECO:0000256" key="4">
    <source>
        <dbReference type="ARBA" id="ARBA00032089"/>
    </source>
</evidence>
<dbReference type="InterPro" id="IPR055342">
    <property type="entry name" value="MreC_beta-barrel_core"/>
</dbReference>
<dbReference type="PIRSF" id="PIRSF038471">
    <property type="entry name" value="MreC"/>
    <property type="match status" value="1"/>
</dbReference>
<dbReference type="Gene3D" id="2.40.10.350">
    <property type="entry name" value="Rod shape-determining protein MreC, domain 2"/>
    <property type="match status" value="1"/>
</dbReference>
<dbReference type="PANTHER" id="PTHR34138">
    <property type="entry name" value="CELL SHAPE-DETERMINING PROTEIN MREC"/>
    <property type="match status" value="1"/>
</dbReference>
<reference evidence="8 9" key="1">
    <citation type="submission" date="2018-12" db="EMBL/GenBank/DDBJ databases">
        <title>A novel vanA-carrying plasmid in a clinical isolate of Enterococcus avium.</title>
        <authorList>
            <person name="Bernasconi O.J."/>
            <person name="Luzzaro F."/>
            <person name="Endimiani A."/>
        </authorList>
    </citation>
    <scope>NUCLEOTIDE SEQUENCE [LARGE SCALE GENOMIC DNA]</scope>
    <source>
        <strain evidence="8 9">LC0559/18</strain>
    </source>
</reference>
<dbReference type="Proteomes" id="UP000288388">
    <property type="component" value="Unassembled WGS sequence"/>
</dbReference>
<comment type="caution">
    <text evidence="8">The sequence shown here is derived from an EMBL/GenBank/DDBJ whole genome shotgun (WGS) entry which is preliminary data.</text>
</comment>
<dbReference type="EMBL" id="RYZS01000001">
    <property type="protein sequence ID" value="RVU94078.1"/>
    <property type="molecule type" value="Genomic_DNA"/>
</dbReference>
<dbReference type="PANTHER" id="PTHR34138:SF1">
    <property type="entry name" value="CELL SHAPE-DETERMINING PROTEIN MREC"/>
    <property type="match status" value="1"/>
</dbReference>
<comment type="function">
    <text evidence="5">Involved in formation and maintenance of cell shape.</text>
</comment>
<evidence type="ECO:0000256" key="3">
    <source>
        <dbReference type="ARBA" id="ARBA00022960"/>
    </source>
</evidence>
<name>A0A437UKG2_ENTAV</name>
<feature type="domain" description="Rod shape-determining protein MreC beta-barrel core" evidence="7">
    <location>
        <begin position="119"/>
        <end position="272"/>
    </location>
</feature>
<sequence>MKKFRLKKWMIVVVILAMAVILVTVVNRWKKNDADTAMNDPLSVVGDIVMIPGRWFGSIDSLSRLVNTYEENKNLKGEIEQHDDLKQNVKNQAQEIERLKVEEELSKTLTDYEKVSATVITRSPDTWQDELIVDRGSDDGLTENMAVMSQKGVIGRVTEVREQSSKIELLTSDNQNSNHFPIKIGTNNGEAFGILNKYEEKKQQLIASQVTKEKEIKERDVVRTSGLGGNSPADLVIGTVVKVKPSSNGIDFEVYVKPYAQMYDISFVTIIKGMAE</sequence>
<comment type="similarity">
    <text evidence="1 5">Belongs to the MreC family.</text>
</comment>
<dbReference type="RefSeq" id="WP_127978338.1">
    <property type="nucleotide sequence ID" value="NZ_RYZS01000001.1"/>
</dbReference>
<dbReference type="Gene3D" id="2.40.10.340">
    <property type="entry name" value="Rod shape-determining protein MreC, domain 1"/>
    <property type="match status" value="1"/>
</dbReference>
<gene>
    <name evidence="8" type="primary">mreC</name>
    <name evidence="8" type="ORF">EK398_03935</name>
</gene>
<dbReference type="InterPro" id="IPR007221">
    <property type="entry name" value="MreC"/>
</dbReference>
<evidence type="ECO:0000256" key="5">
    <source>
        <dbReference type="PIRNR" id="PIRNR038471"/>
    </source>
</evidence>
<proteinExistence type="inferred from homology"/>
<keyword evidence="6" id="KW-0175">Coiled coil</keyword>
<evidence type="ECO:0000313" key="8">
    <source>
        <dbReference type="EMBL" id="RVU94078.1"/>
    </source>
</evidence>
<evidence type="ECO:0000313" key="9">
    <source>
        <dbReference type="Proteomes" id="UP000288388"/>
    </source>
</evidence>
<protein>
    <recommendedName>
        <fullName evidence="2 5">Cell shape-determining protein MreC</fullName>
    </recommendedName>
    <alternativeName>
        <fullName evidence="4 5">Cell shape protein MreC</fullName>
    </alternativeName>
</protein>